<proteinExistence type="predicted"/>
<sequence length="326" mass="35717">MPACTAWTMLRKRGLSSLRRNIRRLCRVKVDDSQSRTSDGTESDWMRWQLLSQDLGGAARVHLSSFGFCDACDGGCDGSGQCILGPCLRMFEGLKQPWFSATDVSSVIVALDAHSSALRVSRSVRRAGRRFPRGCSPLSGCKPGSACSPTGGCRCCGAFSSRIQEECWPHPPSSFSSSSSSASSSQVFLHQGHCGPLAPLSFVMPDRSTPSAKYFGIPCQVVYGSLVSQIKKWSTMAGCTMGGQRCLYKLQSASVHFIAAKHTTPFKGYVDDINFRLVSYRFFTCCHVSAMSISETWYAIKDHGTNYCNLYNLIEVQRLTNPSKTN</sequence>
<accession>A0A5J5CC56</accession>
<organism evidence="1 2">
    <name type="scientific">Etheostoma spectabile</name>
    <name type="common">orangethroat darter</name>
    <dbReference type="NCBI Taxonomy" id="54343"/>
    <lineage>
        <taxon>Eukaryota</taxon>
        <taxon>Metazoa</taxon>
        <taxon>Chordata</taxon>
        <taxon>Craniata</taxon>
        <taxon>Vertebrata</taxon>
        <taxon>Euteleostomi</taxon>
        <taxon>Actinopterygii</taxon>
        <taxon>Neopterygii</taxon>
        <taxon>Teleostei</taxon>
        <taxon>Neoteleostei</taxon>
        <taxon>Acanthomorphata</taxon>
        <taxon>Eupercaria</taxon>
        <taxon>Perciformes</taxon>
        <taxon>Percoidei</taxon>
        <taxon>Percidae</taxon>
        <taxon>Etheostomatinae</taxon>
        <taxon>Etheostoma</taxon>
    </lineage>
</organism>
<dbReference type="EMBL" id="VOFY01000031">
    <property type="protein sequence ID" value="KAA8579297.1"/>
    <property type="molecule type" value="Genomic_DNA"/>
</dbReference>
<gene>
    <name evidence="1" type="ORF">FQN60_007087</name>
</gene>
<comment type="caution">
    <text evidence="1">The sequence shown here is derived from an EMBL/GenBank/DDBJ whole genome shotgun (WGS) entry which is preliminary data.</text>
</comment>
<reference evidence="1 2" key="1">
    <citation type="submission" date="2019-08" db="EMBL/GenBank/DDBJ databases">
        <title>A chromosome-level genome assembly, high-density linkage maps, and genome scans reveal the genomic architecture of hybrid incompatibilities underlying speciation via character displacement in darters (Percidae: Etheostominae).</title>
        <authorList>
            <person name="Moran R.L."/>
            <person name="Catchen J.M."/>
            <person name="Fuller R.C."/>
        </authorList>
    </citation>
    <scope>NUCLEOTIDE SEQUENCE [LARGE SCALE GENOMIC DNA]</scope>
    <source>
        <strain evidence="1">EspeVRDwgs_2016</strain>
        <tissue evidence="1">Muscle</tissue>
    </source>
</reference>
<keyword evidence="2" id="KW-1185">Reference proteome</keyword>
<dbReference type="PANTHER" id="PTHR38564">
    <property type="entry name" value="SI:CH73-250A16.5-RELATED"/>
    <property type="match status" value="1"/>
</dbReference>
<evidence type="ECO:0000313" key="1">
    <source>
        <dbReference type="EMBL" id="KAA8579297.1"/>
    </source>
</evidence>
<dbReference type="PANTHER" id="PTHR38564:SF2">
    <property type="entry name" value="WU:FC46H12 PRECURSOR"/>
    <property type="match status" value="1"/>
</dbReference>
<dbReference type="Proteomes" id="UP000327493">
    <property type="component" value="Unassembled WGS sequence"/>
</dbReference>
<evidence type="ECO:0000313" key="2">
    <source>
        <dbReference type="Proteomes" id="UP000327493"/>
    </source>
</evidence>
<name>A0A5J5CC56_9PERO</name>
<protein>
    <submittedName>
        <fullName evidence="1">Uncharacterized protein</fullName>
    </submittedName>
</protein>
<dbReference type="AlphaFoldDB" id="A0A5J5CC56"/>